<dbReference type="EMBL" id="BLXU01000004">
    <property type="protein sequence ID" value="GFO51589.1"/>
    <property type="molecule type" value="Genomic_DNA"/>
</dbReference>
<dbReference type="SFLD" id="SFLDG01140">
    <property type="entry name" value="C2.B:_Phosphomannomutase_and_P"/>
    <property type="match status" value="1"/>
</dbReference>
<dbReference type="SUPFAM" id="SSF56784">
    <property type="entry name" value="HAD-like"/>
    <property type="match status" value="1"/>
</dbReference>
<dbReference type="AlphaFoldDB" id="A0A1I4GM01"/>
<evidence type="ECO:0000313" key="1">
    <source>
        <dbReference type="EMBL" id="GFO51589.1"/>
    </source>
</evidence>
<reference evidence="2 3" key="1">
    <citation type="submission" date="2016-10" db="EMBL/GenBank/DDBJ databases">
        <authorList>
            <person name="de Groot N.N."/>
        </authorList>
    </citation>
    <scope>NUCLEOTIDE SEQUENCE [LARGE SCALE GENOMIC DNA]</scope>
    <source>
        <strain evidence="2 3">M79</strain>
    </source>
</reference>
<dbReference type="InterPro" id="IPR000150">
    <property type="entry name" value="Cof"/>
</dbReference>
<organism evidence="2 3">
    <name type="scientific">Lactococcus garvieae</name>
    <dbReference type="NCBI Taxonomy" id="1363"/>
    <lineage>
        <taxon>Bacteria</taxon>
        <taxon>Bacillati</taxon>
        <taxon>Bacillota</taxon>
        <taxon>Bacilli</taxon>
        <taxon>Lactobacillales</taxon>
        <taxon>Streptococcaceae</taxon>
        <taxon>Lactococcus</taxon>
    </lineage>
</organism>
<proteinExistence type="predicted"/>
<dbReference type="Gene3D" id="3.30.1240.10">
    <property type="match status" value="1"/>
</dbReference>
<dbReference type="GO" id="GO:0000287">
    <property type="term" value="F:magnesium ion binding"/>
    <property type="evidence" value="ECO:0007669"/>
    <property type="project" value="TreeGrafter"/>
</dbReference>
<dbReference type="Proteomes" id="UP000504756">
    <property type="component" value="Unassembled WGS sequence"/>
</dbReference>
<dbReference type="GO" id="GO:0005829">
    <property type="term" value="C:cytosol"/>
    <property type="evidence" value="ECO:0007669"/>
    <property type="project" value="TreeGrafter"/>
</dbReference>
<evidence type="ECO:0000313" key="3">
    <source>
        <dbReference type="Proteomes" id="UP000181969"/>
    </source>
</evidence>
<dbReference type="NCBIfam" id="TIGR01484">
    <property type="entry name" value="HAD-SF-IIB"/>
    <property type="match status" value="1"/>
</dbReference>
<dbReference type="NCBIfam" id="TIGR00099">
    <property type="entry name" value="Cof-subfamily"/>
    <property type="match status" value="1"/>
</dbReference>
<dbReference type="SFLD" id="SFLDS00003">
    <property type="entry name" value="Haloacid_Dehalogenase"/>
    <property type="match status" value="1"/>
</dbReference>
<dbReference type="RefSeq" id="WP_074750965.1">
    <property type="nucleotide sequence ID" value="NZ_BLXU01000004.1"/>
</dbReference>
<dbReference type="PANTHER" id="PTHR10000:SF8">
    <property type="entry name" value="HAD SUPERFAMILY HYDROLASE-LIKE, TYPE 3"/>
    <property type="match status" value="1"/>
</dbReference>
<name>A0A1I4GM01_9LACT</name>
<dbReference type="Pfam" id="PF08282">
    <property type="entry name" value="Hydrolase_3"/>
    <property type="match status" value="1"/>
</dbReference>
<evidence type="ECO:0000313" key="2">
    <source>
        <dbReference type="EMBL" id="SFL30136.1"/>
    </source>
</evidence>
<dbReference type="PANTHER" id="PTHR10000">
    <property type="entry name" value="PHOSPHOSERINE PHOSPHATASE"/>
    <property type="match status" value="1"/>
</dbReference>
<dbReference type="InterPro" id="IPR036412">
    <property type="entry name" value="HAD-like_sf"/>
</dbReference>
<dbReference type="Proteomes" id="UP000181969">
    <property type="component" value="Unassembled WGS sequence"/>
</dbReference>
<keyword evidence="1" id="KW-0378">Hydrolase</keyword>
<gene>
    <name evidence="1" type="primary">ywbB</name>
    <name evidence="1" type="ORF">ikelab_08640</name>
    <name evidence="2" type="ORF">SAMN05216438_10491</name>
</gene>
<accession>A0A1I4GM01</accession>
<sequence>MIKHIFTDMDGTLLDTRGSLSDTNRWSVCLSDIPVTLVSARSPIEMGPTLNKLQLKTPQIAFNGNLTFTQNDFGIQVIEKHTLPADIVSTLLDYFSTNFPNVSLSWYSLAHWYIKKQDKGVFFQKTLTGAEPRIKAFDGQSEIYKIMLMTFNPEEMLQIEQALKELDISNIHVTRSTAHTLEITSAEKTKADAAQAILEEKEIDFEEIAAIGDGHNDIPLLKVAGLPIAVDNASEEVKAHVKIVVAKNTDHGVTEALSAIREINEQVTL</sequence>
<dbReference type="EMBL" id="FOTJ01000004">
    <property type="protein sequence ID" value="SFL30136.1"/>
    <property type="molecule type" value="Genomic_DNA"/>
</dbReference>
<dbReference type="InterPro" id="IPR006379">
    <property type="entry name" value="HAD-SF_hydro_IIB"/>
</dbReference>
<protein>
    <submittedName>
        <fullName evidence="1">Hydrolase</fullName>
    </submittedName>
</protein>
<dbReference type="OrthoDB" id="9790031at2"/>
<dbReference type="GO" id="GO:0016791">
    <property type="term" value="F:phosphatase activity"/>
    <property type="evidence" value="ECO:0007669"/>
    <property type="project" value="TreeGrafter"/>
</dbReference>
<reference evidence="1 4" key="2">
    <citation type="submission" date="2020-06" db="EMBL/GenBank/DDBJ databases">
        <title>Draft genome sequence of Lactic acid bacteria from Okinawan-style tofu.</title>
        <authorList>
            <person name="Takara I."/>
            <person name="Ikematsu S."/>
        </authorList>
    </citation>
    <scope>NUCLEOTIDE SEQUENCE [LARGE SCALE GENOMIC DNA]</scope>
    <source>
        <strain evidence="1">Lg38</strain>
        <strain evidence="4">lg38</strain>
    </source>
</reference>
<evidence type="ECO:0000313" key="4">
    <source>
        <dbReference type="Proteomes" id="UP000504756"/>
    </source>
</evidence>
<dbReference type="Gene3D" id="3.40.50.1000">
    <property type="entry name" value="HAD superfamily/HAD-like"/>
    <property type="match status" value="1"/>
</dbReference>
<dbReference type="InterPro" id="IPR023214">
    <property type="entry name" value="HAD_sf"/>
</dbReference>